<dbReference type="InterPro" id="IPR013783">
    <property type="entry name" value="Ig-like_fold"/>
</dbReference>
<dbReference type="SMART" id="SM00495">
    <property type="entry name" value="ChtBD3"/>
    <property type="match status" value="3"/>
</dbReference>
<evidence type="ECO:0000313" key="6">
    <source>
        <dbReference type="Proteomes" id="UP001501570"/>
    </source>
</evidence>
<dbReference type="Proteomes" id="UP001501570">
    <property type="component" value="Unassembled WGS sequence"/>
</dbReference>
<feature type="domain" description="Chitin-binding type-3" evidence="4">
    <location>
        <begin position="722"/>
        <end position="765"/>
    </location>
</feature>
<evidence type="ECO:0000256" key="3">
    <source>
        <dbReference type="SAM" id="SignalP"/>
    </source>
</evidence>
<keyword evidence="1" id="KW-0378">Hydrolase</keyword>
<sequence>MLTLADHRLAKQHLALWLSFCLVLVGLASIATAAPARAATAAVYAQPSHADEPLNERFRGVNWERSGDNFTPGVLLQDGLTATDSYDTVYLKATQILTSLKSNLNINTVRLGLNEATVAGAWWTNYGAVVQAATDLDMNVVLSFWSPSNGSAGSAVPCTDGTFNGCYPVSDYAPWWAMWQKVIDTYAADGNVYLMPFNEAAGYSDTATGYEGPSATQLADLDAAWLTRYSDFPRGRVILGGTGDDYYLTLGKDHRLDGTLLSYHPYCSFGLNFPTEAAWTQWIKGQIAGMESRTVITEFGLGEGGTNFDGQRDGNNCVSYVYAVTDYARANHLGLIYWDYGSTDSWSVATRTGSGTTDDPYATHIRNQSFVDRLEWGYGLDRPLLPTVTSVANTSFYTGSSANSFTVRTTGDPAASLTATGAGDGGTLPAGVGLVDNGDGTATLSGDPASLVAGTYPITLKAQNSQGSSTQTLTLTVVAGAPPAPTTGVIAGRITDAAGHPLAAVCAHVFLASSLPTYRGNNYAPATYQACSASDGTYSIPLVNPGSARYNVQFIDQNATYLPSWYGDTSGPGTGALIGYNHPGTPITVTANTTTTVDATMQPIPSGITVSSTGKAAPPNTWSVSGTITVTNHNNVPLSGVTVTDSVNDPNAKCVVTGGTGATIAASPLYPGALVTADFPYTCTYSAPPATVSEVDTARATWDFNTNVPNDSYQYTQQFDTAPAWSASAVYDNGDLVSSQGAIYQASWWTQNQQPGDPNGPWQEMAVTSGGVPLWTPSRIFNTGDVAVYQGDTFRARWYTRNQQPGDPNGPWEQVAPQPPEGGPAAWTATTVYTAGDQISYSGHVYEAQWWTRNQAPGDPNGPWKLIS</sequence>
<organism evidence="5 6">
    <name type="scientific">Rugosimonospora acidiphila</name>
    <dbReference type="NCBI Taxonomy" id="556531"/>
    <lineage>
        <taxon>Bacteria</taxon>
        <taxon>Bacillati</taxon>
        <taxon>Actinomycetota</taxon>
        <taxon>Actinomycetes</taxon>
        <taxon>Micromonosporales</taxon>
        <taxon>Micromonosporaceae</taxon>
        <taxon>Rugosimonospora</taxon>
    </lineage>
</organism>
<dbReference type="InterPro" id="IPR017853">
    <property type="entry name" value="GH"/>
</dbReference>
<evidence type="ECO:0000256" key="2">
    <source>
        <dbReference type="SAM" id="MobiDB-lite"/>
    </source>
</evidence>
<feature type="signal peptide" evidence="3">
    <location>
        <begin position="1"/>
        <end position="33"/>
    </location>
</feature>
<dbReference type="Gene3D" id="2.10.10.20">
    <property type="entry name" value="Carbohydrate-binding module superfamily 5/12"/>
    <property type="match status" value="3"/>
</dbReference>
<dbReference type="InterPro" id="IPR003610">
    <property type="entry name" value="CBM5/12"/>
</dbReference>
<dbReference type="InterPro" id="IPR036573">
    <property type="entry name" value="CBM_sf_5/12"/>
</dbReference>
<feature type="chain" id="PRO_5045709081" description="Chitin-binding type-3 domain-containing protein" evidence="3">
    <location>
        <begin position="34"/>
        <end position="868"/>
    </location>
</feature>
<reference evidence="6" key="1">
    <citation type="journal article" date="2019" name="Int. J. Syst. Evol. Microbiol.">
        <title>The Global Catalogue of Microorganisms (GCM) 10K type strain sequencing project: providing services to taxonomists for standard genome sequencing and annotation.</title>
        <authorList>
            <consortium name="The Broad Institute Genomics Platform"/>
            <consortium name="The Broad Institute Genome Sequencing Center for Infectious Disease"/>
            <person name="Wu L."/>
            <person name="Ma J."/>
        </authorList>
    </citation>
    <scope>NUCLEOTIDE SEQUENCE [LARGE SCALE GENOMIC DNA]</scope>
    <source>
        <strain evidence="6">JCM 18304</strain>
    </source>
</reference>
<evidence type="ECO:0000259" key="4">
    <source>
        <dbReference type="SMART" id="SM00495"/>
    </source>
</evidence>
<gene>
    <name evidence="5" type="ORF">GCM10023322_33400</name>
</gene>
<dbReference type="SUPFAM" id="SSF51445">
    <property type="entry name" value="(Trans)glycosidases"/>
    <property type="match status" value="1"/>
</dbReference>
<dbReference type="Gene3D" id="2.60.40.10">
    <property type="entry name" value="Immunoglobulins"/>
    <property type="match status" value="1"/>
</dbReference>
<dbReference type="CDD" id="cd12215">
    <property type="entry name" value="ChiC_BD"/>
    <property type="match status" value="3"/>
</dbReference>
<name>A0ABP9RU80_9ACTN</name>
<keyword evidence="6" id="KW-1185">Reference proteome</keyword>
<feature type="domain" description="Chitin-binding type-3" evidence="4">
    <location>
        <begin position="824"/>
        <end position="867"/>
    </location>
</feature>
<dbReference type="Gene3D" id="2.60.40.1120">
    <property type="entry name" value="Carboxypeptidase-like, regulatory domain"/>
    <property type="match status" value="1"/>
</dbReference>
<feature type="region of interest" description="Disordered" evidence="2">
    <location>
        <begin position="801"/>
        <end position="825"/>
    </location>
</feature>
<dbReference type="SUPFAM" id="SSF51055">
    <property type="entry name" value="Carbohydrate binding domain"/>
    <property type="match status" value="3"/>
</dbReference>
<evidence type="ECO:0000313" key="5">
    <source>
        <dbReference type="EMBL" id="GAA5186655.1"/>
    </source>
</evidence>
<feature type="domain" description="Chitin-binding type-3" evidence="4">
    <location>
        <begin position="772"/>
        <end position="815"/>
    </location>
</feature>
<comment type="caution">
    <text evidence="5">The sequence shown here is derived from an EMBL/GenBank/DDBJ whole genome shotgun (WGS) entry which is preliminary data.</text>
</comment>
<protein>
    <recommendedName>
        <fullName evidence="4">Chitin-binding type-3 domain-containing protein</fullName>
    </recommendedName>
</protein>
<accession>A0ABP9RU80</accession>
<evidence type="ECO:0000256" key="1">
    <source>
        <dbReference type="ARBA" id="ARBA00022801"/>
    </source>
</evidence>
<keyword evidence="3" id="KW-0732">Signal</keyword>
<proteinExistence type="predicted"/>
<dbReference type="EMBL" id="BAABJQ010000008">
    <property type="protein sequence ID" value="GAA5186655.1"/>
    <property type="molecule type" value="Genomic_DNA"/>
</dbReference>
<dbReference type="Gene3D" id="3.20.20.80">
    <property type="entry name" value="Glycosidases"/>
    <property type="match status" value="1"/>
</dbReference>
<dbReference type="Pfam" id="PF02839">
    <property type="entry name" value="CBM_5_12"/>
    <property type="match status" value="2"/>
</dbReference>